<feature type="transmembrane region" description="Helical" evidence="1">
    <location>
        <begin position="684"/>
        <end position="704"/>
    </location>
</feature>
<keyword evidence="1" id="KW-1133">Transmembrane helix</keyword>
<proteinExistence type="predicted"/>
<keyword evidence="1" id="KW-0812">Transmembrane</keyword>
<protein>
    <recommendedName>
        <fullName evidence="4">Protein DD3-3</fullName>
    </recommendedName>
</protein>
<evidence type="ECO:0008006" key="4">
    <source>
        <dbReference type="Google" id="ProtNLM"/>
    </source>
</evidence>
<reference evidence="2" key="1">
    <citation type="submission" date="2023-08" db="EMBL/GenBank/DDBJ databases">
        <authorList>
            <person name="Alioto T."/>
            <person name="Alioto T."/>
            <person name="Gomez Garrido J."/>
        </authorList>
    </citation>
    <scope>NUCLEOTIDE SEQUENCE</scope>
</reference>
<name>A0AA36AFN0_OCTVU</name>
<sequence length="716" mass="82054">MSYFGGSNNRLAESSVARNNANRLFDSQNNEKGGYNSRRLYYYTGSKLMIEWTNQHSCQHPNNNCELVLQYMCHDLIRDGTSVKTIPTNTRKCKGGDCDRDFQYGMHENYTYYQTCAQRERNKGLFFADQKLKKDTAIYTRQNPDGTRRGYECPEERDYYPYWHPSPWIDIAVMTNNVSRCSYYTQNSQNVKSKWSCNVTQPKNIVIPNNKEECETNGKIGVWTEYPAHAVAAPICREAQFSWDNYLGNGLNGKSNVFNWTIPETPGEHCVLRIRYNISTTDYDWWADHTLNPDKKGEPSKVNLSKEYPLNGKAKEQGYVFKQNPVVKIFEDVDFDLRLAINTAQFGRIFQDRSHTFSIKKRPQDLKDAVIHNLNVRGKRGNIVQVYPAVEYDFVPNLLNIATGDYIHFQWNGSNTNNKNFEGNGIAGTDRNNVVMLAESDFSEKSKNVPYKLLSFGHYGTNYPTKITNSSFLELSKDDITKLAHLGNTKGNDPLLNKADTYFDLGPRKITKQGKYHFMCTRNNDFSNRDQKGKIVVRDFPIVYKMIGLQGGTIAIQSKAALYIPPNTLDKLLSLQMASWRSDEGNDWLKEKRKRLPIVEGFASDFILLLPVENFAAESPVRLSINLTDTDSDIISVYRTGDKEYGVWQRIVTEIENGVAHSDIKQGGVYIAVKEKSLDMITNVIIIVIMFTIGLIAVLVYFYYKKSHPWLYAKNA</sequence>
<dbReference type="AlphaFoldDB" id="A0AA36AFN0"/>
<dbReference type="PANTHER" id="PTHR35170">
    <property type="entry name" value="PROTEIN DD3-3"/>
    <property type="match status" value="1"/>
</dbReference>
<evidence type="ECO:0000313" key="3">
    <source>
        <dbReference type="Proteomes" id="UP001162480"/>
    </source>
</evidence>
<dbReference type="Proteomes" id="UP001162480">
    <property type="component" value="Chromosome 1"/>
</dbReference>
<gene>
    <name evidence="2" type="ORF">OCTVUL_1B012403</name>
</gene>
<organism evidence="2 3">
    <name type="scientific">Octopus vulgaris</name>
    <name type="common">Common octopus</name>
    <dbReference type="NCBI Taxonomy" id="6645"/>
    <lineage>
        <taxon>Eukaryota</taxon>
        <taxon>Metazoa</taxon>
        <taxon>Spiralia</taxon>
        <taxon>Lophotrochozoa</taxon>
        <taxon>Mollusca</taxon>
        <taxon>Cephalopoda</taxon>
        <taxon>Coleoidea</taxon>
        <taxon>Octopodiformes</taxon>
        <taxon>Octopoda</taxon>
        <taxon>Incirrata</taxon>
        <taxon>Octopodidae</taxon>
        <taxon>Octopus</taxon>
    </lineage>
</organism>
<keyword evidence="1" id="KW-0472">Membrane</keyword>
<evidence type="ECO:0000313" key="2">
    <source>
        <dbReference type="EMBL" id="CAI9714689.1"/>
    </source>
</evidence>
<dbReference type="PANTHER" id="PTHR35170:SF1">
    <property type="entry name" value="PROTEIN DD3-3"/>
    <property type="match status" value="1"/>
</dbReference>
<evidence type="ECO:0000256" key="1">
    <source>
        <dbReference type="SAM" id="Phobius"/>
    </source>
</evidence>
<dbReference type="InterPro" id="IPR053320">
    <property type="entry name" value="Protein_DD3-3_O-glyco"/>
</dbReference>
<accession>A0AA36AFN0</accession>
<keyword evidence="3" id="KW-1185">Reference proteome</keyword>
<dbReference type="EMBL" id="OX597814">
    <property type="protein sequence ID" value="CAI9714689.1"/>
    <property type="molecule type" value="Genomic_DNA"/>
</dbReference>